<sequence length="345" mass="36380">MLRPAYRIVFGEHVVDTTEEPKASTAIELTVRLDMDTPADGFTVVQGQVGGLRAVPGDDASIDLGYAGGELVRVCTGLVVAVEPGLETKRITGHATGDRLLRAFTDRTFEDTTAGDIVRALAGAADVEIERVEDGIAFAAYVVDGRRNAARHLRDLAVLCGFDTYCTGGGKLVFEAFTGSRTVHELEYGEHVLAAELARSRPFASTVEAWGDSPGSSRGDGSWAWLTKDFGSRRGTSGAGSPKLLVERPSLRTARAAATTAGAVAEVFTESALRGRVRIQGRPQVALGDLVRLSGFPARAGVDEIDGNYQVRAVCHRITKAGGLVTDLEVRSLAGAAAAVLGGLW</sequence>
<comment type="caution">
    <text evidence="1">The sequence shown here is derived from an EMBL/GenBank/DDBJ whole genome shotgun (WGS) entry which is preliminary data.</text>
</comment>
<accession>A0ABN2QKX4</accession>
<dbReference type="RefSeq" id="WP_344416851.1">
    <property type="nucleotide sequence ID" value="NZ_BAAANN010000008.1"/>
</dbReference>
<evidence type="ECO:0000313" key="1">
    <source>
        <dbReference type="EMBL" id="GAA1954067.1"/>
    </source>
</evidence>
<dbReference type="Proteomes" id="UP001501116">
    <property type="component" value="Unassembled WGS sequence"/>
</dbReference>
<keyword evidence="2" id="KW-1185">Reference proteome</keyword>
<evidence type="ECO:0008006" key="3">
    <source>
        <dbReference type="Google" id="ProtNLM"/>
    </source>
</evidence>
<gene>
    <name evidence="1" type="ORF">GCM10009754_24260</name>
</gene>
<name>A0ABN2QKX4_9PSEU</name>
<evidence type="ECO:0000313" key="2">
    <source>
        <dbReference type="Proteomes" id="UP001501116"/>
    </source>
</evidence>
<dbReference type="EMBL" id="BAAANN010000008">
    <property type="protein sequence ID" value="GAA1954067.1"/>
    <property type="molecule type" value="Genomic_DNA"/>
</dbReference>
<reference evidence="1 2" key="1">
    <citation type="journal article" date="2019" name="Int. J. Syst. Evol. Microbiol.">
        <title>The Global Catalogue of Microorganisms (GCM) 10K type strain sequencing project: providing services to taxonomists for standard genome sequencing and annotation.</title>
        <authorList>
            <consortium name="The Broad Institute Genomics Platform"/>
            <consortium name="The Broad Institute Genome Sequencing Center for Infectious Disease"/>
            <person name="Wu L."/>
            <person name="Ma J."/>
        </authorList>
    </citation>
    <scope>NUCLEOTIDE SEQUENCE [LARGE SCALE GENOMIC DNA]</scope>
    <source>
        <strain evidence="1 2">JCM 14545</strain>
    </source>
</reference>
<dbReference type="SUPFAM" id="SSF69279">
    <property type="entry name" value="Phage tail proteins"/>
    <property type="match status" value="1"/>
</dbReference>
<proteinExistence type="predicted"/>
<protein>
    <recommendedName>
        <fullName evidence="3">Phage protein D</fullName>
    </recommendedName>
</protein>
<organism evidence="1 2">
    <name type="scientific">Amycolatopsis minnesotensis</name>
    <dbReference type="NCBI Taxonomy" id="337894"/>
    <lineage>
        <taxon>Bacteria</taxon>
        <taxon>Bacillati</taxon>
        <taxon>Actinomycetota</taxon>
        <taxon>Actinomycetes</taxon>
        <taxon>Pseudonocardiales</taxon>
        <taxon>Pseudonocardiaceae</taxon>
        <taxon>Amycolatopsis</taxon>
    </lineage>
</organism>